<feature type="transmembrane region" description="Helical" evidence="13">
    <location>
        <begin position="12"/>
        <end position="30"/>
    </location>
</feature>
<keyword evidence="8" id="KW-0735">Signal-anchor</keyword>
<dbReference type="Gene3D" id="3.90.550.50">
    <property type="match status" value="2"/>
</dbReference>
<evidence type="ECO:0000313" key="14">
    <source>
        <dbReference type="EMBL" id="OAY79847.1"/>
    </source>
</evidence>
<dbReference type="Proteomes" id="UP000092600">
    <property type="component" value="Unassembled WGS sequence"/>
</dbReference>
<evidence type="ECO:0000256" key="2">
    <source>
        <dbReference type="ARBA" id="ARBA00004323"/>
    </source>
</evidence>
<protein>
    <submittedName>
        <fullName evidence="14">Putative beta-1,3-galactosyltransferase 20</fullName>
    </submittedName>
</protein>
<evidence type="ECO:0000256" key="3">
    <source>
        <dbReference type="ARBA" id="ARBA00004922"/>
    </source>
</evidence>
<comment type="subcellular location">
    <subcellularLocation>
        <location evidence="2">Golgi apparatus membrane</location>
        <topology evidence="2">Single-pass type II membrane protein</topology>
    </subcellularLocation>
</comment>
<keyword evidence="10" id="KW-0333">Golgi apparatus</keyword>
<evidence type="ECO:0000256" key="7">
    <source>
        <dbReference type="ARBA" id="ARBA00022692"/>
    </source>
</evidence>
<evidence type="ECO:0000256" key="9">
    <source>
        <dbReference type="ARBA" id="ARBA00022989"/>
    </source>
</evidence>
<keyword evidence="12" id="KW-0464">Manganese</keyword>
<comment type="pathway">
    <text evidence="3">Protein modification; protein glycosylation.</text>
</comment>
<organism evidence="14 15">
    <name type="scientific">Ananas comosus</name>
    <name type="common">Pineapple</name>
    <name type="synonym">Ananas ananas</name>
    <dbReference type="NCBI Taxonomy" id="4615"/>
    <lineage>
        <taxon>Eukaryota</taxon>
        <taxon>Viridiplantae</taxon>
        <taxon>Streptophyta</taxon>
        <taxon>Embryophyta</taxon>
        <taxon>Tracheophyta</taxon>
        <taxon>Spermatophyta</taxon>
        <taxon>Magnoliopsida</taxon>
        <taxon>Liliopsida</taxon>
        <taxon>Poales</taxon>
        <taxon>Bromeliaceae</taxon>
        <taxon>Bromelioideae</taxon>
        <taxon>Ananas</taxon>
    </lineage>
</organism>
<evidence type="ECO:0000256" key="4">
    <source>
        <dbReference type="ARBA" id="ARBA00008661"/>
    </source>
</evidence>
<sequence length="591" mass="66124">MGFITPRTSSPYTITLLLIPPALLALTYLIPLPDFFAPCAAPLLLSSSSSTPSPPPDPEFRLLIGILTLPNRYARRHLLRHVYSLQQPTSPSSVARVDVRFVFCNVTDEVDATLVALEAARYGDVVVLGCDESMNTGKTYTFFASLPDMLDGDGGDGSTTSRRAPYDYVMKTDDDTYFRLDRLVTSLRGQPTEDFYYGAGLPFADPKFPPFMLGMGYILSWDLVEWIATSDIPRKNAVGPEDMLTGKWLNTGNKARNRYNTVPYMYDYKGPTSGDFLVDTIAVHQLKENSSAAVTKKPLSVFPKPSFAAGVLLLLPFFLLAFIYLFLFPQEFQLQSFIASCNPIAASSYVGSSDALTTRVTREPDFRLLIGVLTRADLYERRHLLRLVYALQMANLTAHVDVRYENLNDGKTYTYFSSIAKLYGGGSGAEGGRRPPYDYVMKADDDLFVRLLTLIESLRPMPRDDMYYGAVIPCDSMDPFRDYMSGMGYILSWDLVEWIGSSEAVRNKSAGVEDMLTGEWLRTAGKGKNRFNAKPAMYDFPIPVPIDACSHGFVPDTVAVHRLKDNPKWATTLKYFNFTQGLKPSKFYRID</sequence>
<evidence type="ECO:0000256" key="6">
    <source>
        <dbReference type="ARBA" id="ARBA00022679"/>
    </source>
</evidence>
<reference evidence="14 15" key="1">
    <citation type="journal article" date="2016" name="DNA Res.">
        <title>The draft genome of MD-2 pineapple using hybrid error correction of long reads.</title>
        <authorList>
            <person name="Redwan R.M."/>
            <person name="Saidin A."/>
            <person name="Kumar S.V."/>
        </authorList>
    </citation>
    <scope>NUCLEOTIDE SEQUENCE [LARGE SCALE GENOMIC DNA]</scope>
    <source>
        <strain evidence="15">cv. MD2</strain>
        <tissue evidence="14">Leaf</tissue>
    </source>
</reference>
<dbReference type="AlphaFoldDB" id="A0A199VRM3"/>
<evidence type="ECO:0000256" key="5">
    <source>
        <dbReference type="ARBA" id="ARBA00022676"/>
    </source>
</evidence>
<dbReference type="UniPathway" id="UPA00378"/>
<dbReference type="Pfam" id="PF01762">
    <property type="entry name" value="Galactosyl_T"/>
    <property type="match status" value="1"/>
</dbReference>
<evidence type="ECO:0000313" key="15">
    <source>
        <dbReference type="Proteomes" id="UP000092600"/>
    </source>
</evidence>
<name>A0A199VRM3_ANACO</name>
<dbReference type="GO" id="GO:0016758">
    <property type="term" value="F:hexosyltransferase activity"/>
    <property type="evidence" value="ECO:0007669"/>
    <property type="project" value="InterPro"/>
</dbReference>
<evidence type="ECO:0000256" key="12">
    <source>
        <dbReference type="ARBA" id="ARBA00023211"/>
    </source>
</evidence>
<keyword evidence="9 13" id="KW-1133">Transmembrane helix</keyword>
<keyword evidence="7 13" id="KW-0812">Transmembrane</keyword>
<accession>A0A199VRM3</accession>
<evidence type="ECO:0000256" key="11">
    <source>
        <dbReference type="ARBA" id="ARBA00023136"/>
    </source>
</evidence>
<evidence type="ECO:0000256" key="8">
    <source>
        <dbReference type="ARBA" id="ARBA00022968"/>
    </source>
</evidence>
<dbReference type="InterPro" id="IPR002659">
    <property type="entry name" value="Glyco_trans_31"/>
</dbReference>
<keyword evidence="6 14" id="KW-0808">Transferase</keyword>
<dbReference type="STRING" id="4615.A0A199VRM3"/>
<gene>
    <name evidence="14" type="ORF">ACMD2_04221</name>
</gene>
<evidence type="ECO:0000256" key="10">
    <source>
        <dbReference type="ARBA" id="ARBA00023034"/>
    </source>
</evidence>
<dbReference type="PANTHER" id="PTHR11214:SF351">
    <property type="entry name" value="BETA-1,3-GALACTOSYLTRANSFERASE PVG3"/>
    <property type="match status" value="1"/>
</dbReference>
<comment type="cofactor">
    <cofactor evidence="1">
        <name>Mn(2+)</name>
        <dbReference type="ChEBI" id="CHEBI:29035"/>
    </cofactor>
</comment>
<comment type="similarity">
    <text evidence="4">Belongs to the glycosyltransferase 31 family.</text>
</comment>
<evidence type="ECO:0000256" key="13">
    <source>
        <dbReference type="SAM" id="Phobius"/>
    </source>
</evidence>
<proteinExistence type="inferred from homology"/>
<comment type="caution">
    <text evidence="14">The sequence shown here is derived from an EMBL/GenBank/DDBJ whole genome shotgun (WGS) entry which is preliminary data.</text>
</comment>
<dbReference type="PANTHER" id="PTHR11214">
    <property type="entry name" value="BETA-1,3-N-ACETYLGLUCOSAMINYLTRANSFERASE"/>
    <property type="match status" value="1"/>
</dbReference>
<evidence type="ECO:0000256" key="1">
    <source>
        <dbReference type="ARBA" id="ARBA00001936"/>
    </source>
</evidence>
<keyword evidence="11 13" id="KW-0472">Membrane</keyword>
<dbReference type="GO" id="GO:0000139">
    <property type="term" value="C:Golgi membrane"/>
    <property type="evidence" value="ECO:0007669"/>
    <property type="project" value="UniProtKB-SubCell"/>
</dbReference>
<keyword evidence="5 14" id="KW-0328">Glycosyltransferase</keyword>
<dbReference type="EMBL" id="LSRQ01000999">
    <property type="protein sequence ID" value="OAY79847.1"/>
    <property type="molecule type" value="Genomic_DNA"/>
</dbReference>
<feature type="transmembrane region" description="Helical" evidence="13">
    <location>
        <begin position="307"/>
        <end position="327"/>
    </location>
</feature>